<evidence type="ECO:0000256" key="1">
    <source>
        <dbReference type="SAM" id="MobiDB-lite"/>
    </source>
</evidence>
<gene>
    <name evidence="3" type="ORF">F2Q68_00040398</name>
</gene>
<feature type="compositionally biased region" description="Basic and acidic residues" evidence="1">
    <location>
        <begin position="466"/>
        <end position="480"/>
    </location>
</feature>
<comment type="caution">
    <text evidence="3">The sequence shown here is derived from an EMBL/GenBank/DDBJ whole genome shotgun (WGS) entry which is preliminary data.</text>
</comment>
<feature type="compositionally biased region" description="Acidic residues" evidence="1">
    <location>
        <begin position="440"/>
        <end position="450"/>
    </location>
</feature>
<proteinExistence type="predicted"/>
<sequence length="551" mass="60197">MAIGSIDAGMGAVGGFDGKELGFSKGSGVGVSKGIDLVSHEVGSSEGLVVCLAQAEGTVLIAEPEKESSAKKISYSNAVCDDLDEAVKPVFVVKDGIADVSIPEDLMEDVDPLWKCFVVGYFMNDAPHIGIIHSTVNRIWASPGKGSKIDVQFIGKRTVLFRVEDAQVQSRIVKRKFWHVSEVPLVLNEWTPESAKAPPNLSAMPLWVDLENVPGYLYSKKGLTFLSRTARKFVKLHPTTERCVRLDVARVLVEVDLGKPLPQKICFKGKDGNEVTVGVKFPWLPPCCKVCSKWGHNEKDCHVERKVVILKKPQAEEQHITVTEGAKEVISGSSRAVVTELLTELENLSVKATLDGDVSNTGKDPRLFPNILSSGTESEKWVTLGDQDHRQTSPPREKQAPVEVTSPNSFQLLQYIREEGEIDEDEELLGEEAPKLQNEEGVDVLDEGTNGDDKVGCKKTGQGAGQRDHRQTSPPREKQAPVEVTSPNSFQLLQYIREEGEIDEDEELLGEEAPKLQNEEGVDVLDEGTNGDDKVGCKKTGQGAGQRGKGR</sequence>
<organism evidence="3 4">
    <name type="scientific">Brassica cretica</name>
    <name type="common">Mustard</name>
    <dbReference type="NCBI Taxonomy" id="69181"/>
    <lineage>
        <taxon>Eukaryota</taxon>
        <taxon>Viridiplantae</taxon>
        <taxon>Streptophyta</taxon>
        <taxon>Embryophyta</taxon>
        <taxon>Tracheophyta</taxon>
        <taxon>Spermatophyta</taxon>
        <taxon>Magnoliopsida</taxon>
        <taxon>eudicotyledons</taxon>
        <taxon>Gunneridae</taxon>
        <taxon>Pentapetalae</taxon>
        <taxon>rosids</taxon>
        <taxon>malvids</taxon>
        <taxon>Brassicales</taxon>
        <taxon>Brassicaceae</taxon>
        <taxon>Brassiceae</taxon>
        <taxon>Brassica</taxon>
    </lineage>
</organism>
<dbReference type="PANTHER" id="PTHR31286">
    <property type="entry name" value="GLYCINE-RICH CELL WALL STRUCTURAL PROTEIN 1.8-LIKE"/>
    <property type="match status" value="1"/>
</dbReference>
<feature type="compositionally biased region" description="Gly residues" evidence="1">
    <location>
        <begin position="542"/>
        <end position="551"/>
    </location>
</feature>
<dbReference type="Proteomes" id="UP000712281">
    <property type="component" value="Unassembled WGS sequence"/>
</dbReference>
<dbReference type="InterPro" id="IPR025558">
    <property type="entry name" value="DUF4283"/>
</dbReference>
<evidence type="ECO:0000313" key="4">
    <source>
        <dbReference type="Proteomes" id="UP000712281"/>
    </source>
</evidence>
<feature type="domain" description="DUF4283" evidence="2">
    <location>
        <begin position="113"/>
        <end position="194"/>
    </location>
</feature>
<accession>A0A8S9MN33</accession>
<evidence type="ECO:0000313" key="3">
    <source>
        <dbReference type="EMBL" id="KAF2618729.1"/>
    </source>
</evidence>
<dbReference type="EMBL" id="QGKW02000007">
    <property type="protein sequence ID" value="KAF2618729.1"/>
    <property type="molecule type" value="Genomic_DNA"/>
</dbReference>
<dbReference type="PANTHER" id="PTHR31286:SF148">
    <property type="entry name" value="DUF4283 DOMAIN-CONTAINING PROTEIN"/>
    <property type="match status" value="1"/>
</dbReference>
<protein>
    <recommendedName>
        <fullName evidence="2">DUF4283 domain-containing protein</fullName>
    </recommendedName>
</protein>
<name>A0A8S9MN33_BRACR</name>
<reference evidence="3" key="1">
    <citation type="submission" date="2019-12" db="EMBL/GenBank/DDBJ databases">
        <title>Genome sequencing and annotation of Brassica cretica.</title>
        <authorList>
            <person name="Studholme D.J."/>
            <person name="Sarris P.F."/>
        </authorList>
    </citation>
    <scope>NUCLEOTIDE SEQUENCE</scope>
    <source>
        <strain evidence="3">PFS-001/15</strain>
        <tissue evidence="3">Leaf</tissue>
    </source>
</reference>
<feature type="compositionally biased region" description="Acidic residues" evidence="1">
    <location>
        <begin position="520"/>
        <end position="530"/>
    </location>
</feature>
<dbReference type="InterPro" id="IPR040256">
    <property type="entry name" value="At4g02000-like"/>
</dbReference>
<feature type="compositionally biased region" description="Basic and acidic residues" evidence="1">
    <location>
        <begin position="386"/>
        <end position="400"/>
    </location>
</feature>
<dbReference type="AlphaFoldDB" id="A0A8S9MN33"/>
<dbReference type="Pfam" id="PF14111">
    <property type="entry name" value="DUF4283"/>
    <property type="match status" value="1"/>
</dbReference>
<evidence type="ECO:0000259" key="2">
    <source>
        <dbReference type="Pfam" id="PF14111"/>
    </source>
</evidence>
<feature type="region of interest" description="Disordered" evidence="1">
    <location>
        <begin position="431"/>
        <end position="551"/>
    </location>
</feature>
<feature type="region of interest" description="Disordered" evidence="1">
    <location>
        <begin position="378"/>
        <end position="409"/>
    </location>
</feature>
<feature type="compositionally biased region" description="Acidic residues" evidence="1">
    <location>
        <begin position="500"/>
        <end position="510"/>
    </location>
</feature>